<accession>J9FNP6</accession>
<feature type="region of interest" description="Disordered" evidence="1">
    <location>
        <begin position="29"/>
        <end position="113"/>
    </location>
</feature>
<comment type="caution">
    <text evidence="2">The sequence shown here is derived from an EMBL/GenBank/DDBJ whole genome shotgun (WGS) entry which is preliminary data.</text>
</comment>
<protein>
    <submittedName>
        <fullName evidence="2">Uncharacterized protein</fullName>
    </submittedName>
</protein>
<feature type="compositionally biased region" description="Low complexity" evidence="1">
    <location>
        <begin position="92"/>
        <end position="106"/>
    </location>
</feature>
<gene>
    <name evidence="2" type="ORF">EVA_15825</name>
</gene>
<proteinExistence type="predicted"/>
<dbReference type="EMBL" id="AMCI01005482">
    <property type="protein sequence ID" value="EJW96068.1"/>
    <property type="molecule type" value="Genomic_DNA"/>
</dbReference>
<name>J9FNP6_9ZZZZ</name>
<sequence>MALEPGGDAIVLDGVREVVGDGADRVLGVAHGDEAPGPAGHRDVVAPVPKETPSVGSRPSRSRSSSVESPLSTPAIVISREPYIGAMDRSPRASSSASMRASSPSSGAQMMSL</sequence>
<dbReference type="AlphaFoldDB" id="J9FNP6"/>
<reference evidence="2" key="1">
    <citation type="journal article" date="2012" name="PLoS ONE">
        <title>Gene sets for utilization of primary and secondary nutrition supplies in the distal gut of endangered iberian lynx.</title>
        <authorList>
            <person name="Alcaide M."/>
            <person name="Messina E."/>
            <person name="Richter M."/>
            <person name="Bargiela R."/>
            <person name="Peplies J."/>
            <person name="Huws S.A."/>
            <person name="Newbold C.J."/>
            <person name="Golyshin P.N."/>
            <person name="Simon M.A."/>
            <person name="Lopez G."/>
            <person name="Yakimov M.M."/>
            <person name="Ferrer M."/>
        </authorList>
    </citation>
    <scope>NUCLEOTIDE SEQUENCE</scope>
</reference>
<feature type="compositionally biased region" description="Low complexity" evidence="1">
    <location>
        <begin position="53"/>
        <end position="72"/>
    </location>
</feature>
<organism evidence="2">
    <name type="scientific">gut metagenome</name>
    <dbReference type="NCBI Taxonomy" id="749906"/>
    <lineage>
        <taxon>unclassified sequences</taxon>
        <taxon>metagenomes</taxon>
        <taxon>organismal metagenomes</taxon>
    </lineage>
</organism>
<evidence type="ECO:0000256" key="1">
    <source>
        <dbReference type="SAM" id="MobiDB-lite"/>
    </source>
</evidence>
<evidence type="ECO:0000313" key="2">
    <source>
        <dbReference type="EMBL" id="EJW96068.1"/>
    </source>
</evidence>